<dbReference type="InterPro" id="IPR052895">
    <property type="entry name" value="HetReg/Transcr_Mod"/>
</dbReference>
<evidence type="ECO:0000256" key="3">
    <source>
        <dbReference type="ARBA" id="ARBA00022833"/>
    </source>
</evidence>
<evidence type="ECO:0000256" key="4">
    <source>
        <dbReference type="SAM" id="MobiDB-lite"/>
    </source>
</evidence>
<evidence type="ECO:0000313" key="7">
    <source>
        <dbReference type="Proteomes" id="UP001286456"/>
    </source>
</evidence>
<dbReference type="GO" id="GO:0008270">
    <property type="term" value="F:zinc ion binding"/>
    <property type="evidence" value="ECO:0007669"/>
    <property type="project" value="UniProtKB-KW"/>
</dbReference>
<comment type="caution">
    <text evidence="6">The sequence shown here is derived from an EMBL/GenBank/DDBJ whole genome shotgun (WGS) entry which is preliminary data.</text>
</comment>
<dbReference type="PANTHER" id="PTHR24148">
    <property type="entry name" value="ANKYRIN REPEAT DOMAIN-CONTAINING PROTEIN 39 HOMOLOG-RELATED"/>
    <property type="match status" value="1"/>
</dbReference>
<evidence type="ECO:0000259" key="5">
    <source>
        <dbReference type="SMART" id="SM00291"/>
    </source>
</evidence>
<protein>
    <recommendedName>
        <fullName evidence="5">ZZ-type domain-containing protein</fullName>
    </recommendedName>
</protein>
<feature type="region of interest" description="Disordered" evidence="4">
    <location>
        <begin position="104"/>
        <end position="138"/>
    </location>
</feature>
<gene>
    <name evidence="6" type="ORF">B0T19DRAFT_397340</name>
</gene>
<dbReference type="AlphaFoldDB" id="A0AAE0J7M7"/>
<feature type="domain" description="ZZ-type" evidence="5">
    <location>
        <begin position="342"/>
        <end position="387"/>
    </location>
</feature>
<proteinExistence type="predicted"/>
<keyword evidence="1" id="KW-0479">Metal-binding</keyword>
<dbReference type="EMBL" id="JAUEPO010000001">
    <property type="protein sequence ID" value="KAK3337746.1"/>
    <property type="molecule type" value="Genomic_DNA"/>
</dbReference>
<dbReference type="CDD" id="cd02340">
    <property type="entry name" value="ZZ_NBR1_like"/>
    <property type="match status" value="1"/>
</dbReference>
<dbReference type="Pfam" id="PF00569">
    <property type="entry name" value="ZZ"/>
    <property type="match status" value="1"/>
</dbReference>
<keyword evidence="2" id="KW-0863">Zinc-finger</keyword>
<dbReference type="InterPro" id="IPR000433">
    <property type="entry name" value="Znf_ZZ"/>
</dbReference>
<keyword evidence="3" id="KW-0862">Zinc</keyword>
<dbReference type="Gene3D" id="3.30.60.90">
    <property type="match status" value="1"/>
</dbReference>
<dbReference type="PANTHER" id="PTHR24148:SF64">
    <property type="entry name" value="HETEROKARYON INCOMPATIBILITY DOMAIN-CONTAINING PROTEIN"/>
    <property type="match status" value="1"/>
</dbReference>
<dbReference type="SUPFAM" id="SSF57850">
    <property type="entry name" value="RING/U-box"/>
    <property type="match status" value="1"/>
</dbReference>
<dbReference type="SMART" id="SM00291">
    <property type="entry name" value="ZnF_ZZ"/>
    <property type="match status" value="1"/>
</dbReference>
<accession>A0AAE0J7M7</accession>
<dbReference type="InterPro" id="IPR024064">
    <property type="entry name" value="FdhE-like_sf"/>
</dbReference>
<reference evidence="6" key="1">
    <citation type="journal article" date="2023" name="Mol. Phylogenet. Evol.">
        <title>Genome-scale phylogeny and comparative genomics of the fungal order Sordariales.</title>
        <authorList>
            <person name="Hensen N."/>
            <person name="Bonometti L."/>
            <person name="Westerberg I."/>
            <person name="Brannstrom I.O."/>
            <person name="Guillou S."/>
            <person name="Cros-Aarteil S."/>
            <person name="Calhoun S."/>
            <person name="Haridas S."/>
            <person name="Kuo A."/>
            <person name="Mondo S."/>
            <person name="Pangilinan J."/>
            <person name="Riley R."/>
            <person name="LaButti K."/>
            <person name="Andreopoulos B."/>
            <person name="Lipzen A."/>
            <person name="Chen C."/>
            <person name="Yan M."/>
            <person name="Daum C."/>
            <person name="Ng V."/>
            <person name="Clum A."/>
            <person name="Steindorff A."/>
            <person name="Ohm R.A."/>
            <person name="Martin F."/>
            <person name="Silar P."/>
            <person name="Natvig D.O."/>
            <person name="Lalanne C."/>
            <person name="Gautier V."/>
            <person name="Ament-Velasquez S.L."/>
            <person name="Kruys A."/>
            <person name="Hutchinson M.I."/>
            <person name="Powell A.J."/>
            <person name="Barry K."/>
            <person name="Miller A.N."/>
            <person name="Grigoriev I.V."/>
            <person name="Debuchy R."/>
            <person name="Gladieux P."/>
            <person name="Hiltunen Thoren M."/>
            <person name="Johannesson H."/>
        </authorList>
    </citation>
    <scope>NUCLEOTIDE SEQUENCE</scope>
    <source>
        <strain evidence="6">SMH4131-1</strain>
    </source>
</reference>
<evidence type="ECO:0000313" key="6">
    <source>
        <dbReference type="EMBL" id="KAK3337746.1"/>
    </source>
</evidence>
<evidence type="ECO:0000256" key="2">
    <source>
        <dbReference type="ARBA" id="ARBA00022771"/>
    </source>
</evidence>
<dbReference type="Proteomes" id="UP001286456">
    <property type="component" value="Unassembled WGS sequence"/>
</dbReference>
<dbReference type="SUPFAM" id="SSF144020">
    <property type="entry name" value="FdhE-like"/>
    <property type="match status" value="1"/>
</dbReference>
<dbReference type="InterPro" id="IPR043145">
    <property type="entry name" value="Znf_ZZ_sf"/>
</dbReference>
<sequence length="629" mass="70865">MPAAYHSGVHYQTALTACGILAGNRWDGVLTPSRVYSPSLHQHPPPTTLVAKDVYFHLPDWQPSEHEAASADPEVLLQARRYPVVRSFEDWVFPHGHLPPLWEDVRPRQPHPSEVSSSVTPAQSPPGPSTSQSHLPTTPLTTKFPCRLCAHQKCDATPLMLVPNLFARWFLRNNMQACFQTPSRTPIPAGELSDLRSVQRIMYCLPNFLFLGTNCPSERIPVDLAMALLSGQFIFTPKFERDGPPVLAAHLFAQQRGVDGAYWDRGLQLARDSLLQRSEALSLEMLFSRFARNVFGNLDLFLKAGVARSLMAVDHRDEMQYVTVPSPLCAELHDASFRFESPAGAVSCDQCNQYFHRLRYKCLVCPNFDHCSVCISNADSTHPEHPFLPMHERVKQPQPSPTAVALASKVTILCGLTRGAFRSVEERHKVDDDFRLLDVLQMFRRQKATDPRDKVYGLLTLADEPDFEVTPDYDDTVEDVYRGLAIQSLLVSMEITRHPLRPAAASAYDAAEEDNETIFCKTLQATVYMDSEDKAKERHDEFFRDVEARRDRCQALLSLFRPDDPWGSAKAIIESATRLNGEEAGGKTPYVVRRRHADACWEFVGDCYVHGIMDGEAWDWGGLEDMMLV</sequence>
<feature type="compositionally biased region" description="Polar residues" evidence="4">
    <location>
        <begin position="129"/>
        <end position="138"/>
    </location>
</feature>
<reference evidence="6" key="2">
    <citation type="submission" date="2023-06" db="EMBL/GenBank/DDBJ databases">
        <authorList>
            <consortium name="Lawrence Berkeley National Laboratory"/>
            <person name="Haridas S."/>
            <person name="Hensen N."/>
            <person name="Bonometti L."/>
            <person name="Westerberg I."/>
            <person name="Brannstrom I.O."/>
            <person name="Guillou S."/>
            <person name="Cros-Aarteil S."/>
            <person name="Calhoun S."/>
            <person name="Kuo A."/>
            <person name="Mondo S."/>
            <person name="Pangilinan J."/>
            <person name="Riley R."/>
            <person name="Labutti K."/>
            <person name="Andreopoulos B."/>
            <person name="Lipzen A."/>
            <person name="Chen C."/>
            <person name="Yanf M."/>
            <person name="Daum C."/>
            <person name="Ng V."/>
            <person name="Clum A."/>
            <person name="Steindorff A."/>
            <person name="Ohm R."/>
            <person name="Martin F."/>
            <person name="Silar P."/>
            <person name="Natvig D."/>
            <person name="Lalanne C."/>
            <person name="Gautier V."/>
            <person name="Ament-Velasquez S.L."/>
            <person name="Kruys A."/>
            <person name="Hutchinson M.I."/>
            <person name="Powell A.J."/>
            <person name="Barry K."/>
            <person name="Miller A.N."/>
            <person name="Grigoriev I.V."/>
            <person name="Debuchy R."/>
            <person name="Gladieux P."/>
            <person name="Thoren M.H."/>
            <person name="Johannesson H."/>
        </authorList>
    </citation>
    <scope>NUCLEOTIDE SEQUENCE</scope>
    <source>
        <strain evidence="6">SMH4131-1</strain>
    </source>
</reference>
<evidence type="ECO:0000256" key="1">
    <source>
        <dbReference type="ARBA" id="ARBA00022723"/>
    </source>
</evidence>
<organism evidence="6 7">
    <name type="scientific">Cercophora scortea</name>
    <dbReference type="NCBI Taxonomy" id="314031"/>
    <lineage>
        <taxon>Eukaryota</taxon>
        <taxon>Fungi</taxon>
        <taxon>Dikarya</taxon>
        <taxon>Ascomycota</taxon>
        <taxon>Pezizomycotina</taxon>
        <taxon>Sordariomycetes</taxon>
        <taxon>Sordariomycetidae</taxon>
        <taxon>Sordariales</taxon>
        <taxon>Lasiosphaeriaceae</taxon>
        <taxon>Cercophora</taxon>
    </lineage>
</organism>
<keyword evidence="7" id="KW-1185">Reference proteome</keyword>
<name>A0AAE0J7M7_9PEZI</name>